<feature type="chain" id="PRO_5003089452" evidence="3">
    <location>
        <begin position="18"/>
        <end position="304"/>
    </location>
</feature>
<dbReference type="EMBL" id="KQ971309">
    <property type="protein sequence ID" value="EEZ99141.1"/>
    <property type="molecule type" value="Genomic_DNA"/>
</dbReference>
<dbReference type="OMA" id="YESAILC"/>
<dbReference type="InterPro" id="IPR001283">
    <property type="entry name" value="CRISP-related"/>
</dbReference>
<dbReference type="Proteomes" id="UP000007266">
    <property type="component" value="Linkage group 2"/>
</dbReference>
<dbReference type="eggNOG" id="KOG3017">
    <property type="taxonomic scope" value="Eukaryota"/>
</dbReference>
<dbReference type="AlphaFoldDB" id="D6WC10"/>
<dbReference type="HOGENOM" id="CLU_061271_0_0_1"/>
<evidence type="ECO:0000256" key="1">
    <source>
        <dbReference type="ARBA" id="ARBA00004613"/>
    </source>
</evidence>
<gene>
    <name evidence="5" type="primary">AUGUSTUS-3.0.2_12922</name>
    <name evidence="5" type="ORF">TcasGA2_TC012922</name>
</gene>
<dbReference type="SMART" id="SM00198">
    <property type="entry name" value="SCP"/>
    <property type="match status" value="1"/>
</dbReference>
<organism evidence="5 6">
    <name type="scientific">Tribolium castaneum</name>
    <name type="common">Red flour beetle</name>
    <dbReference type="NCBI Taxonomy" id="7070"/>
    <lineage>
        <taxon>Eukaryota</taxon>
        <taxon>Metazoa</taxon>
        <taxon>Ecdysozoa</taxon>
        <taxon>Arthropoda</taxon>
        <taxon>Hexapoda</taxon>
        <taxon>Insecta</taxon>
        <taxon>Pterygota</taxon>
        <taxon>Neoptera</taxon>
        <taxon>Endopterygota</taxon>
        <taxon>Coleoptera</taxon>
        <taxon>Polyphaga</taxon>
        <taxon>Cucujiformia</taxon>
        <taxon>Tenebrionidae</taxon>
        <taxon>Tenebrionidae incertae sedis</taxon>
        <taxon>Tribolium</taxon>
    </lineage>
</organism>
<feature type="signal peptide" evidence="3">
    <location>
        <begin position="1"/>
        <end position="17"/>
    </location>
</feature>
<dbReference type="STRING" id="7070.D6WC10"/>
<protein>
    <submittedName>
        <fullName evidence="5">CRISP/Allergen/PR-1-like Protein</fullName>
    </submittedName>
</protein>
<evidence type="ECO:0000259" key="4">
    <source>
        <dbReference type="SMART" id="SM00198"/>
    </source>
</evidence>
<dbReference type="InterPro" id="IPR014044">
    <property type="entry name" value="CAP_dom"/>
</dbReference>
<dbReference type="CDD" id="cd05380">
    <property type="entry name" value="CAP_euk"/>
    <property type="match status" value="1"/>
</dbReference>
<dbReference type="PANTHER" id="PTHR10334">
    <property type="entry name" value="CYSTEINE-RICH SECRETORY PROTEIN-RELATED"/>
    <property type="match status" value="1"/>
</dbReference>
<dbReference type="KEGG" id="tca:103314673"/>
<keyword evidence="2" id="KW-0964">Secreted</keyword>
<evidence type="ECO:0000256" key="2">
    <source>
        <dbReference type="ARBA" id="ARBA00022525"/>
    </source>
</evidence>
<accession>D6WC10</accession>
<comment type="subcellular location">
    <subcellularLocation>
        <location evidence="1">Secreted</location>
    </subcellularLocation>
</comment>
<dbReference type="GO" id="GO:0005615">
    <property type="term" value="C:extracellular space"/>
    <property type="evidence" value="ECO:0000318"/>
    <property type="project" value="GO_Central"/>
</dbReference>
<proteinExistence type="predicted"/>
<dbReference type="InterPro" id="IPR035940">
    <property type="entry name" value="CAP_sf"/>
</dbReference>
<dbReference type="SUPFAM" id="SSF55797">
    <property type="entry name" value="PR-1-like"/>
    <property type="match status" value="1"/>
</dbReference>
<dbReference type="Gene3D" id="3.40.33.10">
    <property type="entry name" value="CAP"/>
    <property type="match status" value="1"/>
</dbReference>
<evidence type="ECO:0000313" key="6">
    <source>
        <dbReference type="Proteomes" id="UP000007266"/>
    </source>
</evidence>
<keyword evidence="6" id="KW-1185">Reference proteome</keyword>
<keyword evidence="3" id="KW-0732">Signal</keyword>
<reference evidence="5 6" key="1">
    <citation type="journal article" date="2008" name="Nature">
        <title>The genome of the model beetle and pest Tribolium castaneum.</title>
        <authorList>
            <consortium name="Tribolium Genome Sequencing Consortium"/>
            <person name="Richards S."/>
            <person name="Gibbs R.A."/>
            <person name="Weinstock G.M."/>
            <person name="Brown S.J."/>
            <person name="Denell R."/>
            <person name="Beeman R.W."/>
            <person name="Gibbs R."/>
            <person name="Beeman R.W."/>
            <person name="Brown S.J."/>
            <person name="Bucher G."/>
            <person name="Friedrich M."/>
            <person name="Grimmelikhuijzen C.J."/>
            <person name="Klingler M."/>
            <person name="Lorenzen M."/>
            <person name="Richards S."/>
            <person name="Roth S."/>
            <person name="Schroder R."/>
            <person name="Tautz D."/>
            <person name="Zdobnov E.M."/>
            <person name="Muzny D."/>
            <person name="Gibbs R.A."/>
            <person name="Weinstock G.M."/>
            <person name="Attaway T."/>
            <person name="Bell S."/>
            <person name="Buhay C.J."/>
            <person name="Chandrabose M.N."/>
            <person name="Chavez D."/>
            <person name="Clerk-Blankenburg K.P."/>
            <person name="Cree A."/>
            <person name="Dao M."/>
            <person name="Davis C."/>
            <person name="Chacko J."/>
            <person name="Dinh H."/>
            <person name="Dugan-Rocha S."/>
            <person name="Fowler G."/>
            <person name="Garner T.T."/>
            <person name="Garnes J."/>
            <person name="Gnirke A."/>
            <person name="Hawes A."/>
            <person name="Hernandez J."/>
            <person name="Hines S."/>
            <person name="Holder M."/>
            <person name="Hume J."/>
            <person name="Jhangiani S.N."/>
            <person name="Joshi V."/>
            <person name="Khan Z.M."/>
            <person name="Jackson L."/>
            <person name="Kovar C."/>
            <person name="Kowis A."/>
            <person name="Lee S."/>
            <person name="Lewis L.R."/>
            <person name="Margolis J."/>
            <person name="Morgan M."/>
            <person name="Nazareth L.V."/>
            <person name="Nguyen N."/>
            <person name="Okwuonu G."/>
            <person name="Parker D."/>
            <person name="Richards S."/>
            <person name="Ruiz S.J."/>
            <person name="Santibanez J."/>
            <person name="Savard J."/>
            <person name="Scherer S.E."/>
            <person name="Schneider B."/>
            <person name="Sodergren E."/>
            <person name="Tautz D."/>
            <person name="Vattahil S."/>
            <person name="Villasana D."/>
            <person name="White C.S."/>
            <person name="Wright R."/>
            <person name="Park Y."/>
            <person name="Beeman R.W."/>
            <person name="Lord J."/>
            <person name="Oppert B."/>
            <person name="Lorenzen M."/>
            <person name="Brown S."/>
            <person name="Wang L."/>
            <person name="Savard J."/>
            <person name="Tautz D."/>
            <person name="Richards S."/>
            <person name="Weinstock G."/>
            <person name="Gibbs R.A."/>
            <person name="Liu Y."/>
            <person name="Worley K."/>
            <person name="Weinstock G."/>
            <person name="Elsik C.G."/>
            <person name="Reese J.T."/>
            <person name="Elhaik E."/>
            <person name="Landan G."/>
            <person name="Graur D."/>
            <person name="Arensburger P."/>
            <person name="Atkinson P."/>
            <person name="Beeman R.W."/>
            <person name="Beidler J."/>
            <person name="Brown S.J."/>
            <person name="Demuth J.P."/>
            <person name="Drury D.W."/>
            <person name="Du Y.Z."/>
            <person name="Fujiwara H."/>
            <person name="Lorenzen M."/>
            <person name="Maselli V."/>
            <person name="Osanai M."/>
            <person name="Park Y."/>
            <person name="Robertson H.M."/>
            <person name="Tu Z."/>
            <person name="Wang J.J."/>
            <person name="Wang S."/>
            <person name="Richards S."/>
            <person name="Song H."/>
            <person name="Zhang L."/>
            <person name="Sodergren E."/>
            <person name="Werner D."/>
            <person name="Stanke M."/>
            <person name="Morgenstern B."/>
            <person name="Solovyev V."/>
            <person name="Kosarev P."/>
            <person name="Brown G."/>
            <person name="Chen H.C."/>
            <person name="Ermolaeva O."/>
            <person name="Hlavina W."/>
            <person name="Kapustin Y."/>
            <person name="Kiryutin B."/>
            <person name="Kitts P."/>
            <person name="Maglott D."/>
            <person name="Pruitt K."/>
            <person name="Sapojnikov V."/>
            <person name="Souvorov A."/>
            <person name="Mackey A.J."/>
            <person name="Waterhouse R.M."/>
            <person name="Wyder S."/>
            <person name="Zdobnov E.M."/>
            <person name="Zdobnov E.M."/>
            <person name="Wyder S."/>
            <person name="Kriventseva E.V."/>
            <person name="Kadowaki T."/>
            <person name="Bork P."/>
            <person name="Aranda M."/>
            <person name="Bao R."/>
            <person name="Beermann A."/>
            <person name="Berns N."/>
            <person name="Bolognesi R."/>
            <person name="Bonneton F."/>
            <person name="Bopp D."/>
            <person name="Brown S.J."/>
            <person name="Bucher G."/>
            <person name="Butts T."/>
            <person name="Chaumot A."/>
            <person name="Denell R.E."/>
            <person name="Ferrier D.E."/>
            <person name="Friedrich M."/>
            <person name="Gordon C.M."/>
            <person name="Jindra M."/>
            <person name="Klingler M."/>
            <person name="Lan Q."/>
            <person name="Lattorff H.M."/>
            <person name="Laudet V."/>
            <person name="von Levetsow C."/>
            <person name="Liu Z."/>
            <person name="Lutz R."/>
            <person name="Lynch J.A."/>
            <person name="da Fonseca R.N."/>
            <person name="Posnien N."/>
            <person name="Reuter R."/>
            <person name="Roth S."/>
            <person name="Savard J."/>
            <person name="Schinko J.B."/>
            <person name="Schmitt C."/>
            <person name="Schoppmeier M."/>
            <person name="Schroder R."/>
            <person name="Shippy T.D."/>
            <person name="Simonnet F."/>
            <person name="Marques-Souza H."/>
            <person name="Tautz D."/>
            <person name="Tomoyasu Y."/>
            <person name="Trauner J."/>
            <person name="Van der Zee M."/>
            <person name="Vervoort M."/>
            <person name="Wittkopp N."/>
            <person name="Wimmer E.A."/>
            <person name="Yang X."/>
            <person name="Jones A.K."/>
            <person name="Sattelle D.B."/>
            <person name="Ebert P.R."/>
            <person name="Nelson D."/>
            <person name="Scott J.G."/>
            <person name="Beeman R.W."/>
            <person name="Muthukrishnan S."/>
            <person name="Kramer K.J."/>
            <person name="Arakane Y."/>
            <person name="Beeman R.W."/>
            <person name="Zhu Q."/>
            <person name="Hogenkamp D."/>
            <person name="Dixit R."/>
            <person name="Oppert B."/>
            <person name="Jiang H."/>
            <person name="Zou Z."/>
            <person name="Marshall J."/>
            <person name="Elpidina E."/>
            <person name="Vinokurov K."/>
            <person name="Oppert C."/>
            <person name="Zou Z."/>
            <person name="Evans J."/>
            <person name="Lu Z."/>
            <person name="Zhao P."/>
            <person name="Sumathipala N."/>
            <person name="Altincicek B."/>
            <person name="Vilcinskas A."/>
            <person name="Williams M."/>
            <person name="Hultmark D."/>
            <person name="Hetru C."/>
            <person name="Jiang H."/>
            <person name="Grimmelikhuijzen C.J."/>
            <person name="Hauser F."/>
            <person name="Cazzamali G."/>
            <person name="Williamson M."/>
            <person name="Park Y."/>
            <person name="Li B."/>
            <person name="Tanaka Y."/>
            <person name="Predel R."/>
            <person name="Neupert S."/>
            <person name="Schachtner J."/>
            <person name="Verleyen P."/>
            <person name="Raible F."/>
            <person name="Bork P."/>
            <person name="Friedrich M."/>
            <person name="Walden K.K."/>
            <person name="Robertson H.M."/>
            <person name="Angeli S."/>
            <person name="Foret S."/>
            <person name="Bucher G."/>
            <person name="Schuetz S."/>
            <person name="Maleszka R."/>
            <person name="Wimmer E.A."/>
            <person name="Beeman R.W."/>
            <person name="Lorenzen M."/>
            <person name="Tomoyasu Y."/>
            <person name="Miller S.C."/>
            <person name="Grossmann D."/>
            <person name="Bucher G."/>
        </authorList>
    </citation>
    <scope>NUCLEOTIDE SEQUENCE [LARGE SCALE GENOMIC DNA]</scope>
    <source>
        <strain evidence="5 6">Georgia GA2</strain>
    </source>
</reference>
<evidence type="ECO:0000256" key="3">
    <source>
        <dbReference type="SAM" id="SignalP"/>
    </source>
</evidence>
<reference evidence="5 6" key="2">
    <citation type="journal article" date="2010" name="Nucleic Acids Res.">
        <title>BeetleBase in 2010: revisions to provide comprehensive genomic information for Tribolium castaneum.</title>
        <authorList>
            <person name="Kim H.S."/>
            <person name="Murphy T."/>
            <person name="Xia J."/>
            <person name="Caragea D."/>
            <person name="Park Y."/>
            <person name="Beeman R.W."/>
            <person name="Lorenzen M.D."/>
            <person name="Butcher S."/>
            <person name="Manak J.R."/>
            <person name="Brown S.J."/>
        </authorList>
    </citation>
    <scope>GENOME REANNOTATION</scope>
    <source>
        <strain evidence="5 6">Georgia GA2</strain>
    </source>
</reference>
<dbReference type="Pfam" id="PF00188">
    <property type="entry name" value="CAP"/>
    <property type="match status" value="1"/>
</dbReference>
<sequence>MFQLVVFITVCLIVVHGATEFDPKKTDYCKITCGKNVHPSCNCTRSGNRQEFNLKQSNEFRKLILELHNEARDKIASGNETRYDLTSASNMMAVSYSLELEYFARCFMRNKFVGERDKENCVVMSNGRKVGQNLYGTVGNQSNVSWVEEAFEEWMDEMQNIQMDTINNFTMPVEGQANFDQFTQLMWSTVNEVGCARIYTADTKKNKYVEPYESAILCNYGITILKDQNLAPNTLGQPVYKRGKPCSECPENLKCNKRYHALCGEIAPVPTSAPYALDSSKAMTSKKFKSLTLLVVTIFVSFLL</sequence>
<name>D6WC10_TRICA</name>
<evidence type="ECO:0000313" key="5">
    <source>
        <dbReference type="EMBL" id="EEZ99141.1"/>
    </source>
</evidence>
<dbReference type="PhylomeDB" id="D6WC10"/>
<feature type="domain" description="SCP" evidence="4">
    <location>
        <begin position="59"/>
        <end position="221"/>
    </location>
</feature>
<dbReference type="OrthoDB" id="414826at2759"/>